<evidence type="ECO:0000259" key="16">
    <source>
        <dbReference type="Pfam" id="PF18527"/>
    </source>
</evidence>
<feature type="domain" description="STT3 subunit PglB C-terminal" evidence="16">
    <location>
        <begin position="599"/>
        <end position="677"/>
    </location>
</feature>
<comment type="similarity">
    <text evidence="5">Belongs to the STT3 family.</text>
</comment>
<dbReference type="Gene3D" id="3.40.1380.40">
    <property type="match status" value="1"/>
</dbReference>
<comment type="cofactor">
    <cofactor evidence="2">
        <name>Mg(2+)</name>
        <dbReference type="ChEBI" id="CHEBI:18420"/>
    </cofactor>
</comment>
<dbReference type="InterPro" id="IPR041563">
    <property type="entry name" value="STT3_PglB_C"/>
</dbReference>
<dbReference type="OrthoDB" id="9796223at2"/>
<feature type="transmembrane region" description="Helical" evidence="14">
    <location>
        <begin position="238"/>
        <end position="254"/>
    </location>
</feature>
<evidence type="ECO:0000256" key="3">
    <source>
        <dbReference type="ARBA" id="ARBA00004127"/>
    </source>
</evidence>
<evidence type="ECO:0000256" key="11">
    <source>
        <dbReference type="ARBA" id="ARBA00022989"/>
    </source>
</evidence>
<dbReference type="PANTHER" id="PTHR13872">
    <property type="entry name" value="DOLICHYL-DIPHOSPHOOLIGOSACCHARIDE--PROTEIN GLYCOSYLTRANSFERASE SUBUNIT"/>
    <property type="match status" value="1"/>
</dbReference>
<evidence type="ECO:0000313" key="18">
    <source>
        <dbReference type="EMBL" id="KYJ86917.1"/>
    </source>
</evidence>
<evidence type="ECO:0000256" key="12">
    <source>
        <dbReference type="ARBA" id="ARBA00023136"/>
    </source>
</evidence>
<keyword evidence="7" id="KW-0808">Transferase</keyword>
<dbReference type="Proteomes" id="UP000075359">
    <property type="component" value="Unassembled WGS sequence"/>
</dbReference>
<evidence type="ECO:0000256" key="10">
    <source>
        <dbReference type="ARBA" id="ARBA00022842"/>
    </source>
</evidence>
<evidence type="ECO:0000259" key="15">
    <source>
        <dbReference type="Pfam" id="PF02516"/>
    </source>
</evidence>
<sequence length="716" mass="80735">MKSENRNLENNTTVLWLFMIVAYLFGMGVRMYWPMAFEGMPSMYHNGQLMINTNDGYFFATAARDILDGFVSTDAVRAHGALSASPGLVYLTTYATKWTPFSLESVILYLPAIVSSLIVIPIVLTGRLLGNTLLGFLAALLGSIAWSYYNRTMVGYYDTDMFSVLLQFTIFYSLLHVIYRKDLFSIVLASFFILIYPYFYPQGMTIVFAVFMVTVGYLFLEHLGVISREETRAFNKKAISLYGTTILLSIVLMITIPISIRIVLFVLAFAIIMLDKLNEKQLQVFAVIAFVGFLWFGNVLAVILGNVVGYLSRGVESEGLHFYQVVQTVREAGAIPLSTVANRISGSMIGLVLSLIGYVLLVIRHKPFIIALPLIGVGLFSLVGGLRFTVYAVPVAAISSLYLFFYIAEFMKNRLLKVALPILAVTVLLVPNIQHIIGYKVPTVLNASEVKDLEQLKKISTNKDYTLAWWDYGYPIWFYSNTNTLIDGGKHTYDNFIVSSILQTSSPELAANLGRLAIETYVDSNYSIVATTLFKNGKKDQSDPNLLLTELENADYKLPQKTRDVYLYLPYRMLNIFPTVALFGNLDLTTGKAERKIVFYPTRAIKNDKGILQFSNGIVFDTKKGELFFGKQKVPVKHFVVTQMTKEGKTQVQAQPYYAEGQYVVVFMKSYGQFIVMDGETFNSMYVQMFILGKYDKDLFELVVSSPYSKIYKLKK</sequence>
<evidence type="ECO:0000256" key="9">
    <source>
        <dbReference type="ARBA" id="ARBA00022723"/>
    </source>
</evidence>
<keyword evidence="8 14" id="KW-0812">Transmembrane</keyword>
<feature type="transmembrane region" description="Helical" evidence="14">
    <location>
        <begin position="12"/>
        <end position="33"/>
    </location>
</feature>
<dbReference type="AlphaFoldDB" id="A0A151CHE9"/>
<dbReference type="GO" id="GO:0016020">
    <property type="term" value="C:membrane"/>
    <property type="evidence" value="ECO:0007669"/>
    <property type="project" value="InterPro"/>
</dbReference>
<keyword evidence="19" id="KW-1185">Reference proteome</keyword>
<feature type="transmembrane region" description="Helical" evidence="14">
    <location>
        <begin position="106"/>
        <end position="124"/>
    </location>
</feature>
<organism evidence="18 19">
    <name type="scientific">Sulfurovum riftiae</name>
    <dbReference type="NCBI Taxonomy" id="1630136"/>
    <lineage>
        <taxon>Bacteria</taxon>
        <taxon>Pseudomonadati</taxon>
        <taxon>Campylobacterota</taxon>
        <taxon>Epsilonproteobacteria</taxon>
        <taxon>Campylobacterales</taxon>
        <taxon>Sulfurovaceae</taxon>
        <taxon>Sulfurovum</taxon>
    </lineage>
</organism>
<evidence type="ECO:0000256" key="4">
    <source>
        <dbReference type="ARBA" id="ARBA00004922"/>
    </source>
</evidence>
<accession>A0A151CHE9</accession>
<keyword evidence="13" id="KW-0464">Manganese</keyword>
<feature type="transmembrane region" description="Helical" evidence="14">
    <location>
        <begin position="131"/>
        <end position="149"/>
    </location>
</feature>
<dbReference type="Pfam" id="PF02516">
    <property type="entry name" value="STT3"/>
    <property type="match status" value="1"/>
</dbReference>
<dbReference type="STRING" id="1630136.AS592_08865"/>
<keyword evidence="6" id="KW-0328">Glycosyltransferase</keyword>
<evidence type="ECO:0000256" key="14">
    <source>
        <dbReference type="SAM" id="Phobius"/>
    </source>
</evidence>
<keyword evidence="10" id="KW-0460">Magnesium</keyword>
<evidence type="ECO:0000256" key="5">
    <source>
        <dbReference type="ARBA" id="ARBA00010810"/>
    </source>
</evidence>
<feature type="transmembrane region" description="Helical" evidence="14">
    <location>
        <begin position="415"/>
        <end position="433"/>
    </location>
</feature>
<dbReference type="InterPro" id="IPR003674">
    <property type="entry name" value="Oligo_trans_STT3"/>
</dbReference>
<keyword evidence="12 14" id="KW-0472">Membrane</keyword>
<feature type="transmembrane region" description="Helical" evidence="14">
    <location>
        <begin position="284"/>
        <end position="311"/>
    </location>
</feature>
<dbReference type="UniPathway" id="UPA00378"/>
<feature type="transmembrane region" description="Helical" evidence="14">
    <location>
        <begin position="161"/>
        <end position="178"/>
    </location>
</feature>
<keyword evidence="11 14" id="KW-1133">Transmembrane helix</keyword>
<evidence type="ECO:0000256" key="7">
    <source>
        <dbReference type="ARBA" id="ARBA00022679"/>
    </source>
</evidence>
<dbReference type="GO" id="GO:0004576">
    <property type="term" value="F:oligosaccharyl transferase activity"/>
    <property type="evidence" value="ECO:0007669"/>
    <property type="project" value="InterPro"/>
</dbReference>
<dbReference type="InterPro" id="IPR048999">
    <property type="entry name" value="STT3-PglB_core"/>
</dbReference>
<evidence type="ECO:0000256" key="8">
    <source>
        <dbReference type="ARBA" id="ARBA00022692"/>
    </source>
</evidence>
<feature type="transmembrane region" description="Helical" evidence="14">
    <location>
        <begin position="183"/>
        <end position="200"/>
    </location>
</feature>
<feature type="domain" description="STT3/PglB/AglB core" evidence="17">
    <location>
        <begin position="463"/>
        <end position="590"/>
    </location>
</feature>
<dbReference type="GO" id="GO:0046872">
    <property type="term" value="F:metal ion binding"/>
    <property type="evidence" value="ECO:0007669"/>
    <property type="project" value="UniProtKB-KW"/>
</dbReference>
<comment type="caution">
    <text evidence="18">The sequence shown here is derived from an EMBL/GenBank/DDBJ whole genome shotgun (WGS) entry which is preliminary data.</text>
</comment>
<evidence type="ECO:0000256" key="13">
    <source>
        <dbReference type="ARBA" id="ARBA00023211"/>
    </source>
</evidence>
<dbReference type="GO" id="GO:0012505">
    <property type="term" value="C:endomembrane system"/>
    <property type="evidence" value="ECO:0007669"/>
    <property type="project" value="UniProtKB-SubCell"/>
</dbReference>
<feature type="transmembrane region" description="Helical" evidence="14">
    <location>
        <begin position="391"/>
        <end position="408"/>
    </location>
</feature>
<evidence type="ECO:0000256" key="1">
    <source>
        <dbReference type="ARBA" id="ARBA00001936"/>
    </source>
</evidence>
<evidence type="ECO:0000256" key="6">
    <source>
        <dbReference type="ARBA" id="ARBA00022676"/>
    </source>
</evidence>
<comment type="subcellular location">
    <subcellularLocation>
        <location evidence="3">Endomembrane system</location>
        <topology evidence="3">Multi-pass membrane protein</topology>
    </subcellularLocation>
</comment>
<dbReference type="InterPro" id="IPR048307">
    <property type="entry name" value="STT3_N"/>
</dbReference>
<evidence type="ECO:0000259" key="17">
    <source>
        <dbReference type="Pfam" id="PF21436"/>
    </source>
</evidence>
<dbReference type="EMBL" id="LNKT01000012">
    <property type="protein sequence ID" value="KYJ86917.1"/>
    <property type="molecule type" value="Genomic_DNA"/>
</dbReference>
<evidence type="ECO:0000313" key="19">
    <source>
        <dbReference type="Proteomes" id="UP000075359"/>
    </source>
</evidence>
<comment type="cofactor">
    <cofactor evidence="1">
        <name>Mn(2+)</name>
        <dbReference type="ChEBI" id="CHEBI:29035"/>
    </cofactor>
</comment>
<proteinExistence type="inferred from homology"/>
<feature type="transmembrane region" description="Helical" evidence="14">
    <location>
        <begin position="344"/>
        <end position="361"/>
    </location>
</feature>
<name>A0A151CHE9_9BACT</name>
<evidence type="ECO:0000256" key="2">
    <source>
        <dbReference type="ARBA" id="ARBA00001946"/>
    </source>
</evidence>
<keyword evidence="9" id="KW-0479">Metal-binding</keyword>
<dbReference type="Pfam" id="PF18527">
    <property type="entry name" value="STT3_PglB_C"/>
    <property type="match status" value="1"/>
</dbReference>
<reference evidence="18 19" key="1">
    <citation type="submission" date="2015-11" db="EMBL/GenBank/DDBJ databases">
        <title>Draft genome of Sulfurovum riftiae 1812E, a member of the Epsilonproteobacteria isolated from the tube of the deep-sea hydrothermal vent tubewom Riftia pachyptila.</title>
        <authorList>
            <person name="Vetriani C."/>
            <person name="Giovannelli D."/>
        </authorList>
    </citation>
    <scope>NUCLEOTIDE SEQUENCE [LARGE SCALE GENOMIC DNA]</scope>
    <source>
        <strain evidence="18 19">1812E</strain>
    </source>
</reference>
<protein>
    <submittedName>
        <fullName evidence="18">Peptide-binding protein</fullName>
    </submittedName>
</protein>
<feature type="transmembrane region" description="Helical" evidence="14">
    <location>
        <begin position="206"/>
        <end position="226"/>
    </location>
</feature>
<gene>
    <name evidence="18" type="ORF">AS592_08865</name>
</gene>
<feature type="domain" description="Oligosaccharyl transferase STT3 N-terminal" evidence="15">
    <location>
        <begin position="31"/>
        <end position="419"/>
    </location>
</feature>
<dbReference type="PANTHER" id="PTHR13872:SF1">
    <property type="entry name" value="DOLICHYL-DIPHOSPHOOLIGOSACCHARIDE--PROTEIN GLYCOSYLTRANSFERASE SUBUNIT STT3B"/>
    <property type="match status" value="1"/>
</dbReference>
<dbReference type="Pfam" id="PF21436">
    <property type="entry name" value="STT3-PglB_core"/>
    <property type="match status" value="1"/>
</dbReference>
<comment type="pathway">
    <text evidence="4">Protein modification; protein glycosylation.</text>
</comment>